<evidence type="ECO:0000313" key="1">
    <source>
        <dbReference type="EMBL" id="QJA53091.1"/>
    </source>
</evidence>
<name>A0A6H2A0B4_9ZZZZ</name>
<dbReference type="AlphaFoldDB" id="A0A6H2A0B4"/>
<accession>A0A6H2A0B4</accession>
<dbReference type="EMBL" id="MT144393">
    <property type="protein sequence ID" value="QJA53091.1"/>
    <property type="molecule type" value="Genomic_DNA"/>
</dbReference>
<sequence length="73" mass="8472">MPTDSPRFFFFRPETQRSGGQSFPVPFMGGNKVTLIFDKLPISKKELDKLKGWIDLFEDALTEEKEISEKYPD</sequence>
<gene>
    <name evidence="1" type="ORF">TM448A03230_0003</name>
</gene>
<proteinExistence type="predicted"/>
<organism evidence="1">
    <name type="scientific">viral metagenome</name>
    <dbReference type="NCBI Taxonomy" id="1070528"/>
    <lineage>
        <taxon>unclassified sequences</taxon>
        <taxon>metagenomes</taxon>
        <taxon>organismal metagenomes</taxon>
    </lineage>
</organism>
<reference evidence="1" key="1">
    <citation type="submission" date="2020-03" db="EMBL/GenBank/DDBJ databases">
        <title>The deep terrestrial virosphere.</title>
        <authorList>
            <person name="Holmfeldt K."/>
            <person name="Nilsson E."/>
            <person name="Simone D."/>
            <person name="Lopez-Fernandez M."/>
            <person name="Wu X."/>
            <person name="de Brujin I."/>
            <person name="Lundin D."/>
            <person name="Andersson A."/>
            <person name="Bertilsson S."/>
            <person name="Dopson M."/>
        </authorList>
    </citation>
    <scope>NUCLEOTIDE SEQUENCE</scope>
    <source>
        <strain evidence="1">TM448A03230</strain>
    </source>
</reference>
<protein>
    <submittedName>
        <fullName evidence="1">Uncharacterized protein</fullName>
    </submittedName>
</protein>